<protein>
    <submittedName>
        <fullName evidence="1">Uncharacterized protein</fullName>
    </submittedName>
</protein>
<dbReference type="Proteomes" id="UP000011585">
    <property type="component" value="Unassembled WGS sequence"/>
</dbReference>
<reference evidence="2 4" key="2">
    <citation type="journal article" date="2014" name="PLoS Genet.">
        <title>Phylogenetically driven sequencing of extremely halophilic archaea reveals strategies for static and dynamic osmo-response.</title>
        <authorList>
            <person name="Becker E.A."/>
            <person name="Seitzer P.M."/>
            <person name="Tritt A."/>
            <person name="Larsen D."/>
            <person name="Krusor M."/>
            <person name="Yao A.I."/>
            <person name="Wu D."/>
            <person name="Madern D."/>
            <person name="Eisen J.A."/>
            <person name="Darling A.E."/>
            <person name="Facciotti M.T."/>
        </authorList>
    </citation>
    <scope>NUCLEOTIDE SEQUENCE [LARGE SCALE GENOMIC DNA]</scope>
    <source>
        <strain evidence="2 4">DSM 11551</strain>
    </source>
</reference>
<dbReference type="EMBL" id="AOHT01000051">
    <property type="protein sequence ID" value="ELY23750.1"/>
    <property type="molecule type" value="Genomic_DNA"/>
</dbReference>
<evidence type="ECO:0000313" key="1">
    <source>
        <dbReference type="EMBL" id="ADQ67570.1"/>
    </source>
</evidence>
<evidence type="ECO:0000313" key="4">
    <source>
        <dbReference type="Proteomes" id="UP000011585"/>
    </source>
</evidence>
<evidence type="ECO:0000313" key="3">
    <source>
        <dbReference type="Proteomes" id="UP000006663"/>
    </source>
</evidence>
<accession>E4NP29</accession>
<dbReference type="HOGENOM" id="CLU_2327175_0_0_2"/>
<organism evidence="1 3">
    <name type="scientific">Halogeometricum borinquense (strain ATCC 700274 / DSM 11551 / JCM 10706 / KCTC 4070 / PR3)</name>
    <dbReference type="NCBI Taxonomy" id="469382"/>
    <lineage>
        <taxon>Archaea</taxon>
        <taxon>Methanobacteriati</taxon>
        <taxon>Methanobacteriota</taxon>
        <taxon>Stenosarchaea group</taxon>
        <taxon>Halobacteria</taxon>
        <taxon>Halobacteriales</taxon>
        <taxon>Haloferacaceae</taxon>
        <taxon>Halogeometricum</taxon>
    </lineage>
</organism>
<sequence length="98" mass="10611">MNAVGVNRLLSQGDTIRFGQLESKHLEAARSRVNLTAIDVDAANQTEYVIQRKNVRDGEDVSLNDNAVVLGTAVADSPTYTPKLWFAVPTSAYGSDSE</sequence>
<dbReference type="STRING" id="469382.Hbor_20040"/>
<keyword evidence="3" id="KW-1185">Reference proteome</keyword>
<reference evidence="1 3" key="1">
    <citation type="journal article" date="2009" name="Stand. Genomic Sci.">
        <title>Complete genome sequence of Halogeometricum borinquense type strain (PR3).</title>
        <authorList>
            <person name="Malfatti S."/>
            <person name="Tindall B.J."/>
            <person name="Schneider S."/>
            <person name="Fahnrich R."/>
            <person name="Lapidus A."/>
            <person name="Labuttii K."/>
            <person name="Copeland A."/>
            <person name="Glavina Del Rio T."/>
            <person name="Nolan M."/>
            <person name="Chen F."/>
            <person name="Lucas S."/>
            <person name="Tice H."/>
            <person name="Cheng J.F."/>
            <person name="Bruce D."/>
            <person name="Goodwin L."/>
            <person name="Pitluck S."/>
            <person name="Anderson I."/>
            <person name="Pati A."/>
            <person name="Ivanova N."/>
            <person name="Mavromatis K."/>
            <person name="Chen A."/>
            <person name="Palaniappan K."/>
            <person name="D'haeseleer P."/>
            <person name="Goker M."/>
            <person name="Bristow J."/>
            <person name="Eisen J.A."/>
            <person name="Markowitz V."/>
            <person name="Hugenholtz P."/>
            <person name="Kyrpides N.C."/>
            <person name="Klenk H.P."/>
            <person name="Chain P."/>
        </authorList>
    </citation>
    <scope>NUCLEOTIDE SEQUENCE [LARGE SCALE GENOMIC DNA]</scope>
    <source>
        <strain evidence="3">ATCC 700274 / DSM 11551 / JCM 10706 / KCTC 4070 / PR3</strain>
        <strain evidence="1">PR 3</strain>
    </source>
</reference>
<dbReference type="Proteomes" id="UP000006663">
    <property type="component" value="Chromosome"/>
</dbReference>
<dbReference type="AlphaFoldDB" id="E4NP29"/>
<dbReference type="RefSeq" id="WP_006056976.1">
    <property type="nucleotide sequence ID" value="NC_014729.1"/>
</dbReference>
<dbReference type="GeneID" id="9993823"/>
<dbReference type="EMBL" id="CP001690">
    <property type="protein sequence ID" value="ADQ67570.1"/>
    <property type="molecule type" value="Genomic_DNA"/>
</dbReference>
<gene>
    <name evidence="1" type="ordered locus">Hbor_20040</name>
    <name evidence="2" type="ORF">C499_18404</name>
</gene>
<evidence type="ECO:0000313" key="2">
    <source>
        <dbReference type="EMBL" id="ELY23750.1"/>
    </source>
</evidence>
<proteinExistence type="predicted"/>
<name>E4NP29_HALBP</name>
<dbReference type="KEGG" id="hbo:Hbor_20040"/>